<organism evidence="1 2">
    <name type="scientific">Halorubrum ezzemoulense</name>
    <name type="common">Halorubrum chaoviator</name>
    <dbReference type="NCBI Taxonomy" id="337243"/>
    <lineage>
        <taxon>Archaea</taxon>
        <taxon>Methanobacteriati</taxon>
        <taxon>Methanobacteriota</taxon>
        <taxon>Stenosarchaea group</taxon>
        <taxon>Halobacteria</taxon>
        <taxon>Halobacteriales</taxon>
        <taxon>Haloferacaceae</taxon>
        <taxon>Halorubrum</taxon>
    </lineage>
</organism>
<sequence>MRPPLASWMTPVDRDILERLENGDEDELALTPALIAVNSDWGHQTVREHVSILRKQGLIEYYNQDRGIYCLSERGRQFLSGEIDPNELESSSG</sequence>
<protein>
    <recommendedName>
        <fullName evidence="3">Phage PhiH1 repressor protein</fullName>
    </recommendedName>
</protein>
<reference evidence="1 2" key="1">
    <citation type="journal article" date="2014" name="Front. Microbiol.">
        <title>Population and genomic analysis of the genus Halorubrum.</title>
        <authorList>
            <person name="Fullmer M.S."/>
            <person name="Soucy S.M."/>
            <person name="Swithers K.S."/>
            <person name="Makkay A.M."/>
            <person name="Wheeler R."/>
            <person name="Ventosa A."/>
            <person name="Gogarten J.P."/>
            <person name="Papke R.T."/>
        </authorList>
    </citation>
    <scope>NUCLEOTIDE SEQUENCE [LARGE SCALE GENOMIC DNA]</scope>
    <source>
        <strain evidence="1 2">Ga36</strain>
    </source>
</reference>
<gene>
    <name evidence="1" type="ORF">DJ80_12200</name>
</gene>
<evidence type="ECO:0008006" key="3">
    <source>
        <dbReference type="Google" id="ProtNLM"/>
    </source>
</evidence>
<accession>A0A256IYC3</accession>
<dbReference type="SUPFAM" id="SSF46785">
    <property type="entry name" value="Winged helix' DNA-binding domain"/>
    <property type="match status" value="1"/>
</dbReference>
<proteinExistence type="predicted"/>
<dbReference type="EMBL" id="NHOZ01000120">
    <property type="protein sequence ID" value="OYR61564.1"/>
    <property type="molecule type" value="Genomic_DNA"/>
</dbReference>
<dbReference type="InterPro" id="IPR036388">
    <property type="entry name" value="WH-like_DNA-bd_sf"/>
</dbReference>
<dbReference type="InterPro" id="IPR036390">
    <property type="entry name" value="WH_DNA-bd_sf"/>
</dbReference>
<dbReference type="Gene3D" id="1.10.10.10">
    <property type="entry name" value="Winged helix-like DNA-binding domain superfamily/Winged helix DNA-binding domain"/>
    <property type="match status" value="1"/>
</dbReference>
<name>A0A256IYC3_HALEZ</name>
<evidence type="ECO:0000313" key="2">
    <source>
        <dbReference type="Proteomes" id="UP000215731"/>
    </source>
</evidence>
<comment type="caution">
    <text evidence="1">The sequence shown here is derived from an EMBL/GenBank/DDBJ whole genome shotgun (WGS) entry which is preliminary data.</text>
</comment>
<evidence type="ECO:0000313" key="1">
    <source>
        <dbReference type="EMBL" id="OYR61564.1"/>
    </source>
</evidence>
<dbReference type="Proteomes" id="UP000215731">
    <property type="component" value="Unassembled WGS sequence"/>
</dbReference>
<dbReference type="AlphaFoldDB" id="A0A256IYC3"/>